<gene>
    <name evidence="1" type="ORF">AS030_17705</name>
</gene>
<evidence type="ECO:0000313" key="2">
    <source>
        <dbReference type="Proteomes" id="UP000054099"/>
    </source>
</evidence>
<accession>A0A0V8J4S7</accession>
<proteinExistence type="predicted"/>
<sequence>MIHLKHWWREDLIGVLLVISEKSLLLRAEEEGGQKRVFNKNIQVEKPIYGWYNIPIYHLPEV</sequence>
<evidence type="ECO:0000313" key="1">
    <source>
        <dbReference type="EMBL" id="KSU82103.1"/>
    </source>
</evidence>
<comment type="caution">
    <text evidence="1">The sequence shown here is derived from an EMBL/GenBank/DDBJ whole genome shotgun (WGS) entry which is preliminary data.</text>
</comment>
<reference evidence="1 2" key="1">
    <citation type="journal article" date="2014" name="Antonie Van Leeuwenhoek">
        <title>Fictibacillus enclensis sp. nov., isolated from marine sediment.</title>
        <authorList>
            <person name="Dastager S.G."/>
            <person name="Mawlankar R."/>
            <person name="Srinivasan K."/>
            <person name="Tang S.K."/>
            <person name="Lee J.C."/>
            <person name="Ramana V.V."/>
            <person name="Shouche Y.S."/>
        </authorList>
    </citation>
    <scope>NUCLEOTIDE SEQUENCE [LARGE SCALE GENOMIC DNA]</scope>
    <source>
        <strain evidence="1 2">NIO-1003</strain>
    </source>
</reference>
<dbReference type="AlphaFoldDB" id="A0A0V8J4S7"/>
<dbReference type="Proteomes" id="UP000054099">
    <property type="component" value="Unassembled WGS sequence"/>
</dbReference>
<organism evidence="1 2">
    <name type="scientific">Fictibacillus enclensis</name>
    <dbReference type="NCBI Taxonomy" id="1017270"/>
    <lineage>
        <taxon>Bacteria</taxon>
        <taxon>Bacillati</taxon>
        <taxon>Bacillota</taxon>
        <taxon>Bacilli</taxon>
        <taxon>Bacillales</taxon>
        <taxon>Fictibacillaceae</taxon>
        <taxon>Fictibacillus</taxon>
    </lineage>
</organism>
<protein>
    <submittedName>
        <fullName evidence="1">Uncharacterized protein</fullName>
    </submittedName>
</protein>
<keyword evidence="2" id="KW-1185">Reference proteome</keyword>
<name>A0A0V8J4S7_9BACL</name>
<dbReference type="EMBL" id="LNQN01000005">
    <property type="protein sequence ID" value="KSU82103.1"/>
    <property type="molecule type" value="Genomic_DNA"/>
</dbReference>